<keyword evidence="2" id="KW-1185">Reference proteome</keyword>
<dbReference type="EMBL" id="JASCZI010181258">
    <property type="protein sequence ID" value="MED6180105.1"/>
    <property type="molecule type" value="Genomic_DNA"/>
</dbReference>
<gene>
    <name evidence="1" type="ORF">PIB30_007264</name>
</gene>
<evidence type="ECO:0000313" key="1">
    <source>
        <dbReference type="EMBL" id="MED6180105.1"/>
    </source>
</evidence>
<comment type="caution">
    <text evidence="1">The sequence shown here is derived from an EMBL/GenBank/DDBJ whole genome shotgun (WGS) entry which is preliminary data.</text>
</comment>
<name>A0ABU6W2K2_9FABA</name>
<accession>A0ABU6W2K2</accession>
<proteinExistence type="predicted"/>
<sequence>MRGELSDCSDKLDAILAGFESASQFLTEEANLKEEEVVMIGHSRDLRQWFGGDTQLNSCKRTNTNAINNGNKWLGLKKRVGANGLLN</sequence>
<organism evidence="1 2">
    <name type="scientific">Stylosanthes scabra</name>
    <dbReference type="NCBI Taxonomy" id="79078"/>
    <lineage>
        <taxon>Eukaryota</taxon>
        <taxon>Viridiplantae</taxon>
        <taxon>Streptophyta</taxon>
        <taxon>Embryophyta</taxon>
        <taxon>Tracheophyta</taxon>
        <taxon>Spermatophyta</taxon>
        <taxon>Magnoliopsida</taxon>
        <taxon>eudicotyledons</taxon>
        <taxon>Gunneridae</taxon>
        <taxon>Pentapetalae</taxon>
        <taxon>rosids</taxon>
        <taxon>fabids</taxon>
        <taxon>Fabales</taxon>
        <taxon>Fabaceae</taxon>
        <taxon>Papilionoideae</taxon>
        <taxon>50 kb inversion clade</taxon>
        <taxon>dalbergioids sensu lato</taxon>
        <taxon>Dalbergieae</taxon>
        <taxon>Pterocarpus clade</taxon>
        <taxon>Stylosanthes</taxon>
    </lineage>
</organism>
<protein>
    <submittedName>
        <fullName evidence="1">Uncharacterized protein</fullName>
    </submittedName>
</protein>
<dbReference type="Proteomes" id="UP001341840">
    <property type="component" value="Unassembled WGS sequence"/>
</dbReference>
<evidence type="ECO:0000313" key="2">
    <source>
        <dbReference type="Proteomes" id="UP001341840"/>
    </source>
</evidence>
<reference evidence="1 2" key="1">
    <citation type="journal article" date="2023" name="Plants (Basel)">
        <title>Bridging the Gap: Combining Genomics and Transcriptomics Approaches to Understand Stylosanthes scabra, an Orphan Legume from the Brazilian Caatinga.</title>
        <authorList>
            <person name="Ferreira-Neto J.R.C."/>
            <person name="da Silva M.D."/>
            <person name="Binneck E."/>
            <person name="de Melo N.F."/>
            <person name="da Silva R.H."/>
            <person name="de Melo A.L.T.M."/>
            <person name="Pandolfi V."/>
            <person name="Bustamante F.O."/>
            <person name="Brasileiro-Vidal A.C."/>
            <person name="Benko-Iseppon A.M."/>
        </authorList>
    </citation>
    <scope>NUCLEOTIDE SEQUENCE [LARGE SCALE GENOMIC DNA]</scope>
    <source>
        <tissue evidence="1">Leaves</tissue>
    </source>
</reference>